<dbReference type="EMBL" id="VZRL01000068">
    <property type="protein sequence ID" value="NWV16149.1"/>
    <property type="molecule type" value="Genomic_DNA"/>
</dbReference>
<dbReference type="OrthoDB" id="5976910at2759"/>
<sequence>LMASNKDYDKLLKRIAFPGAVSLASTHHHGAPRTEPFGVPFPLDPSCWQHARSGHAGGISSMAFPGCVGLCECSLEPAFVRRRNERERLRVRCVNAGYARLRQHLPRGTARGRLSKVQTLRAAIGYIKHLQALLERQPSGSDSEGALRAGEGAGDALRECSSDGESRASPASSPCSEAGEMGT</sequence>
<feature type="non-terminal residue" evidence="4">
    <location>
        <position position="1"/>
    </location>
</feature>
<dbReference type="SMART" id="SM00353">
    <property type="entry name" value="HLH"/>
    <property type="match status" value="1"/>
</dbReference>
<dbReference type="PANTHER" id="PTHR23349:SF108">
    <property type="entry name" value="BHLH DOMAIN-CONTAINING PROTEIN"/>
    <property type="match status" value="1"/>
</dbReference>
<dbReference type="Proteomes" id="UP000571324">
    <property type="component" value="Unassembled WGS sequence"/>
</dbReference>
<gene>
    <name evidence="4" type="primary">Ascl4</name>
    <name evidence="4" type="ORF">ORISOL_R15214</name>
</gene>
<evidence type="ECO:0000256" key="1">
    <source>
        <dbReference type="ARBA" id="ARBA00023125"/>
    </source>
</evidence>
<dbReference type="PROSITE" id="PS50888">
    <property type="entry name" value="BHLH"/>
    <property type="match status" value="1"/>
</dbReference>
<dbReference type="Pfam" id="PF00010">
    <property type="entry name" value="HLH"/>
    <property type="match status" value="1"/>
</dbReference>
<dbReference type="GO" id="GO:0000977">
    <property type="term" value="F:RNA polymerase II transcription regulatory region sequence-specific DNA binding"/>
    <property type="evidence" value="ECO:0007669"/>
    <property type="project" value="TreeGrafter"/>
</dbReference>
<dbReference type="GO" id="GO:0032502">
    <property type="term" value="P:developmental process"/>
    <property type="evidence" value="ECO:0007669"/>
    <property type="project" value="TreeGrafter"/>
</dbReference>
<keyword evidence="5" id="KW-1185">Reference proteome</keyword>
<dbReference type="PANTHER" id="PTHR23349">
    <property type="entry name" value="BASIC HELIX-LOOP-HELIX TRANSCRIPTION FACTOR, TWIST"/>
    <property type="match status" value="1"/>
</dbReference>
<dbReference type="InterPro" id="IPR036638">
    <property type="entry name" value="HLH_DNA-bd_sf"/>
</dbReference>
<dbReference type="InterPro" id="IPR011598">
    <property type="entry name" value="bHLH_dom"/>
</dbReference>
<dbReference type="AlphaFoldDB" id="A0A7K6CN03"/>
<dbReference type="GO" id="GO:0000981">
    <property type="term" value="F:DNA-binding transcription factor activity, RNA polymerase II-specific"/>
    <property type="evidence" value="ECO:0007669"/>
    <property type="project" value="TreeGrafter"/>
</dbReference>
<dbReference type="GO" id="GO:0046983">
    <property type="term" value="F:protein dimerization activity"/>
    <property type="evidence" value="ECO:0007669"/>
    <property type="project" value="InterPro"/>
</dbReference>
<feature type="domain" description="BHLH" evidence="3">
    <location>
        <begin position="78"/>
        <end position="130"/>
    </location>
</feature>
<keyword evidence="1" id="KW-0238">DNA-binding</keyword>
<dbReference type="Gene3D" id="4.10.280.10">
    <property type="entry name" value="Helix-loop-helix DNA-binding domain"/>
    <property type="match status" value="1"/>
</dbReference>
<organism evidence="4 5">
    <name type="scientific">Origma solitaria</name>
    <dbReference type="NCBI Taxonomy" id="720586"/>
    <lineage>
        <taxon>Eukaryota</taxon>
        <taxon>Metazoa</taxon>
        <taxon>Chordata</taxon>
        <taxon>Craniata</taxon>
        <taxon>Vertebrata</taxon>
        <taxon>Euteleostomi</taxon>
        <taxon>Archelosauria</taxon>
        <taxon>Archosauria</taxon>
        <taxon>Dinosauria</taxon>
        <taxon>Saurischia</taxon>
        <taxon>Theropoda</taxon>
        <taxon>Coelurosauria</taxon>
        <taxon>Aves</taxon>
        <taxon>Neognathae</taxon>
        <taxon>Neoaves</taxon>
        <taxon>Telluraves</taxon>
        <taxon>Australaves</taxon>
        <taxon>Passeriformes</taxon>
        <taxon>Meliphagoidea</taxon>
        <taxon>Acanthizidae</taxon>
        <taxon>Origma</taxon>
    </lineage>
</organism>
<protein>
    <submittedName>
        <fullName evidence="4">ASCL4 protein</fullName>
    </submittedName>
</protein>
<evidence type="ECO:0000256" key="2">
    <source>
        <dbReference type="SAM" id="MobiDB-lite"/>
    </source>
</evidence>
<comment type="caution">
    <text evidence="4">The sequence shown here is derived from an EMBL/GenBank/DDBJ whole genome shotgun (WGS) entry which is preliminary data.</text>
</comment>
<reference evidence="4 5" key="1">
    <citation type="submission" date="2019-09" db="EMBL/GenBank/DDBJ databases">
        <title>Bird 10,000 Genomes (B10K) Project - Family phase.</title>
        <authorList>
            <person name="Zhang G."/>
        </authorList>
    </citation>
    <scope>NUCLEOTIDE SEQUENCE [LARGE SCALE GENOMIC DNA]</scope>
    <source>
        <strain evidence="4">B10K-DU-029-52</strain>
    </source>
</reference>
<evidence type="ECO:0000313" key="5">
    <source>
        <dbReference type="Proteomes" id="UP000571324"/>
    </source>
</evidence>
<accession>A0A7K6CN03</accession>
<proteinExistence type="predicted"/>
<evidence type="ECO:0000259" key="3">
    <source>
        <dbReference type="PROSITE" id="PS50888"/>
    </source>
</evidence>
<feature type="non-terminal residue" evidence="4">
    <location>
        <position position="183"/>
    </location>
</feature>
<evidence type="ECO:0000313" key="4">
    <source>
        <dbReference type="EMBL" id="NWV16149.1"/>
    </source>
</evidence>
<feature type="region of interest" description="Disordered" evidence="2">
    <location>
        <begin position="137"/>
        <end position="183"/>
    </location>
</feature>
<name>A0A7K6CN03_9PASS</name>
<dbReference type="InterPro" id="IPR050283">
    <property type="entry name" value="E-box_TF_Regulators"/>
</dbReference>
<dbReference type="SUPFAM" id="SSF47459">
    <property type="entry name" value="HLH, helix-loop-helix DNA-binding domain"/>
    <property type="match status" value="1"/>
</dbReference>
<feature type="compositionally biased region" description="Basic and acidic residues" evidence="2">
    <location>
        <begin position="156"/>
        <end position="166"/>
    </location>
</feature>